<evidence type="ECO:0000259" key="2">
    <source>
        <dbReference type="Pfam" id="PF02397"/>
    </source>
</evidence>
<evidence type="ECO:0000313" key="3">
    <source>
        <dbReference type="EMBL" id="AWV91485.1"/>
    </source>
</evidence>
<dbReference type="OrthoDB" id="9808602at2"/>
<dbReference type="AlphaFoldDB" id="A0A2Z4FRW9"/>
<proteinExistence type="inferred from homology"/>
<evidence type="ECO:0000313" key="4">
    <source>
        <dbReference type="Proteomes" id="UP000249799"/>
    </source>
</evidence>
<protein>
    <submittedName>
        <fullName evidence="3">Sugar transferase</fullName>
    </submittedName>
</protein>
<evidence type="ECO:0000256" key="1">
    <source>
        <dbReference type="ARBA" id="ARBA00006464"/>
    </source>
</evidence>
<dbReference type="PANTHER" id="PTHR30576">
    <property type="entry name" value="COLANIC BIOSYNTHESIS UDP-GLUCOSE LIPID CARRIER TRANSFERASE"/>
    <property type="match status" value="1"/>
</dbReference>
<accession>A0A2Z4FRW9</accession>
<keyword evidence="4" id="KW-1185">Reference proteome</keyword>
<dbReference type="PANTHER" id="PTHR30576:SF8">
    <property type="entry name" value="UNDECAPRENYL-PHOSPHATE GALACTOSE PHOSPHOTRANSFERASE"/>
    <property type="match status" value="1"/>
</dbReference>
<dbReference type="Proteomes" id="UP000249799">
    <property type="component" value="Chromosome"/>
</dbReference>
<reference evidence="3 4" key="1">
    <citation type="submission" date="2018-06" db="EMBL/GenBank/DDBJ databases">
        <title>Lujinxingia sediminis gen. nov. sp. nov., a new facultative anaerobic member of the class Deltaproteobacteria, and proposal of Lujinxingaceae fam. nov.</title>
        <authorList>
            <person name="Guo L.-Y."/>
            <person name="Li C.-M."/>
            <person name="Wang S."/>
            <person name="Du Z.-J."/>
        </authorList>
    </citation>
    <scope>NUCLEOTIDE SEQUENCE [LARGE SCALE GENOMIC DNA]</scope>
    <source>
        <strain evidence="3 4">FA350</strain>
    </source>
</reference>
<keyword evidence="3" id="KW-0808">Transferase</keyword>
<comment type="similarity">
    <text evidence="1">Belongs to the bacterial sugar transferase family.</text>
</comment>
<sequence>MPKLAERWSTFLEQCKRTKNPNKQALDAALKRLLDVSASAAGLAALAPILGGVAVGLRTTMGTPILFRQQRPGKDDKPFELLKFRTMRDPKPGEEGPEHDGARITRLGAFLRATSIDELPTLLNVLRGDMSLVGPRPLLMRYLDRYTPEQRRRHEVKPGVTGWAQMNGRNALSWEEKFAHDVWYVDHQSTLLDLQILLATVGKVLKRDGISQDNHATMPEFFARTPDE</sequence>
<gene>
    <name evidence="3" type="ORF">DN745_18170</name>
</gene>
<dbReference type="EMBL" id="CP030032">
    <property type="protein sequence ID" value="AWV91485.1"/>
    <property type="molecule type" value="Genomic_DNA"/>
</dbReference>
<dbReference type="KEGG" id="bsed:DN745_18170"/>
<name>A0A2Z4FRW9_9DELT</name>
<organism evidence="3 4">
    <name type="scientific">Bradymonas sediminis</name>
    <dbReference type="NCBI Taxonomy" id="1548548"/>
    <lineage>
        <taxon>Bacteria</taxon>
        <taxon>Deltaproteobacteria</taxon>
        <taxon>Bradymonadales</taxon>
        <taxon>Bradymonadaceae</taxon>
        <taxon>Bradymonas</taxon>
    </lineage>
</organism>
<dbReference type="GO" id="GO:0016780">
    <property type="term" value="F:phosphotransferase activity, for other substituted phosphate groups"/>
    <property type="evidence" value="ECO:0007669"/>
    <property type="project" value="TreeGrafter"/>
</dbReference>
<dbReference type="Pfam" id="PF02397">
    <property type="entry name" value="Bac_transf"/>
    <property type="match status" value="1"/>
</dbReference>
<feature type="domain" description="Bacterial sugar transferase" evidence="2">
    <location>
        <begin position="31"/>
        <end position="206"/>
    </location>
</feature>
<dbReference type="InterPro" id="IPR003362">
    <property type="entry name" value="Bact_transf"/>
</dbReference>